<keyword evidence="3" id="KW-0378">Hydrolase</keyword>
<dbReference type="EMBL" id="MGEH01000037">
    <property type="protein sequence ID" value="OGL78130.1"/>
    <property type="molecule type" value="Genomic_DNA"/>
</dbReference>
<dbReference type="AlphaFoldDB" id="A0A1F7UIL4"/>
<evidence type="ECO:0000256" key="3">
    <source>
        <dbReference type="HAMAP-Rule" id="MF_00849"/>
    </source>
</evidence>
<dbReference type="PANTHER" id="PTHR42908">
    <property type="entry name" value="TRANSLATION ELONGATION FACTOR-RELATED"/>
    <property type="match status" value="1"/>
</dbReference>
<dbReference type="GO" id="GO:0005525">
    <property type="term" value="F:GTP binding"/>
    <property type="evidence" value="ECO:0007669"/>
    <property type="project" value="UniProtKB-UniRule"/>
</dbReference>
<dbReference type="InterPro" id="IPR041095">
    <property type="entry name" value="EFG_II"/>
</dbReference>
<dbReference type="PRINTS" id="PR00315">
    <property type="entry name" value="ELONGATNFCT"/>
</dbReference>
<dbReference type="InterPro" id="IPR035647">
    <property type="entry name" value="EFG_III/V"/>
</dbReference>
<comment type="function">
    <text evidence="3">A 50S ribosomal subunit assembly protein with GTPase activity, required for 50S subunit assembly at low temperatures, may also play a role in translation. Binds GTP and analogs. Binds the 70S ribosome between the 30S and 50S subunits, in a similar position as ribosome-bound EF-G; it contacts a number of ribosomal proteins, both rRNAs and the A-site tRNA.</text>
</comment>
<dbReference type="InterPro" id="IPR009000">
    <property type="entry name" value="Transl_B-barrel_sf"/>
</dbReference>
<dbReference type="Gene3D" id="3.40.50.300">
    <property type="entry name" value="P-loop containing nucleotide triphosphate hydrolases"/>
    <property type="match status" value="1"/>
</dbReference>
<dbReference type="Gene3D" id="2.40.30.10">
    <property type="entry name" value="Translation factors"/>
    <property type="match status" value="1"/>
</dbReference>
<dbReference type="InterPro" id="IPR047042">
    <property type="entry name" value="BipA_II"/>
</dbReference>
<dbReference type="InterPro" id="IPR005225">
    <property type="entry name" value="Small_GTP-bd"/>
</dbReference>
<dbReference type="FunFam" id="3.30.70.240:FF:000002">
    <property type="entry name" value="GTP-binding protein TypA"/>
    <property type="match status" value="1"/>
</dbReference>
<dbReference type="STRING" id="1802399.A3E39_04410"/>
<dbReference type="Pfam" id="PF00679">
    <property type="entry name" value="EFG_C"/>
    <property type="match status" value="1"/>
</dbReference>
<dbReference type="FunFam" id="3.30.70.870:FF:000003">
    <property type="entry name" value="GTP-binding protein TypA"/>
    <property type="match status" value="1"/>
</dbReference>
<reference evidence="5 6" key="1">
    <citation type="journal article" date="2016" name="Nat. Commun.">
        <title>Thousands of microbial genomes shed light on interconnected biogeochemical processes in an aquifer system.</title>
        <authorList>
            <person name="Anantharaman K."/>
            <person name="Brown C.T."/>
            <person name="Hug L.A."/>
            <person name="Sharon I."/>
            <person name="Castelle C.J."/>
            <person name="Probst A.J."/>
            <person name="Thomas B.C."/>
            <person name="Singh A."/>
            <person name="Wilkins M.J."/>
            <person name="Karaoz U."/>
            <person name="Brodie E.L."/>
            <person name="Williams K.H."/>
            <person name="Hubbard S.S."/>
            <person name="Banfield J.F."/>
        </authorList>
    </citation>
    <scope>NUCLEOTIDE SEQUENCE [LARGE SCALE GENOMIC DNA]</scope>
</reference>
<dbReference type="GO" id="GO:0019843">
    <property type="term" value="F:rRNA binding"/>
    <property type="evidence" value="ECO:0007669"/>
    <property type="project" value="UniProtKB-KW"/>
</dbReference>
<comment type="catalytic activity">
    <reaction evidence="3">
        <text>GTP + H2O = GDP + phosphate + H(+)</text>
        <dbReference type="Rhea" id="RHEA:19669"/>
        <dbReference type="ChEBI" id="CHEBI:15377"/>
        <dbReference type="ChEBI" id="CHEBI:15378"/>
        <dbReference type="ChEBI" id="CHEBI:37565"/>
        <dbReference type="ChEBI" id="CHEBI:43474"/>
        <dbReference type="ChEBI" id="CHEBI:58189"/>
    </reaction>
</comment>
<dbReference type="NCBIfam" id="TIGR01394">
    <property type="entry name" value="TypA_BipA"/>
    <property type="match status" value="1"/>
</dbReference>
<keyword evidence="3" id="KW-0690">Ribosome biogenesis</keyword>
<dbReference type="GO" id="GO:0003924">
    <property type="term" value="F:GTPase activity"/>
    <property type="evidence" value="ECO:0007669"/>
    <property type="project" value="UniProtKB-UniRule"/>
</dbReference>
<dbReference type="GO" id="GO:0000049">
    <property type="term" value="F:tRNA binding"/>
    <property type="evidence" value="ECO:0007669"/>
    <property type="project" value="UniProtKB-KW"/>
</dbReference>
<dbReference type="SUPFAM" id="SSF50447">
    <property type="entry name" value="Translation proteins"/>
    <property type="match status" value="1"/>
</dbReference>
<dbReference type="Gene3D" id="3.30.70.870">
    <property type="entry name" value="Elongation Factor G (Translational Gtpase), domain 3"/>
    <property type="match status" value="1"/>
</dbReference>
<dbReference type="PROSITE" id="PS51722">
    <property type="entry name" value="G_TR_2"/>
    <property type="match status" value="1"/>
</dbReference>
<dbReference type="Gene3D" id="3.30.70.240">
    <property type="match status" value="1"/>
</dbReference>
<name>A0A1F7UIL4_9BACT</name>
<evidence type="ECO:0000259" key="4">
    <source>
        <dbReference type="PROSITE" id="PS51722"/>
    </source>
</evidence>
<keyword evidence="3" id="KW-0694">RNA-binding</keyword>
<dbReference type="InterPro" id="IPR042116">
    <property type="entry name" value="TypA/BipA_C"/>
</dbReference>
<dbReference type="Gene3D" id="2.40.50.250">
    <property type="entry name" value="bipa protein"/>
    <property type="match status" value="1"/>
</dbReference>
<dbReference type="InterPro" id="IPR000795">
    <property type="entry name" value="T_Tr_GTP-bd_dom"/>
</dbReference>
<dbReference type="Pfam" id="PF21018">
    <property type="entry name" value="BipA_C"/>
    <property type="match status" value="1"/>
</dbReference>
<dbReference type="FunFam" id="3.40.50.300:FF:000055">
    <property type="entry name" value="GTP-binding protein TypA"/>
    <property type="match status" value="1"/>
</dbReference>
<evidence type="ECO:0000256" key="2">
    <source>
        <dbReference type="ARBA" id="ARBA00023134"/>
    </source>
</evidence>
<comment type="similarity">
    <text evidence="3">Belongs to the TRAFAC class translation factor GTPase superfamily. Classic translation factor GTPase family. BipA subfamily.</text>
</comment>
<feature type="binding site" evidence="3">
    <location>
        <begin position="126"/>
        <end position="129"/>
    </location>
    <ligand>
        <name>GTP</name>
        <dbReference type="ChEBI" id="CHEBI:37565"/>
    </ligand>
</feature>
<dbReference type="InterPro" id="IPR047041">
    <property type="entry name" value="BipA_GTP-bd_dom"/>
</dbReference>
<dbReference type="InterPro" id="IPR035651">
    <property type="entry name" value="BipA_V"/>
</dbReference>
<dbReference type="CDD" id="cd01891">
    <property type="entry name" value="TypA_BipA"/>
    <property type="match status" value="1"/>
</dbReference>
<dbReference type="EC" id="3.6.5.-" evidence="3"/>
<keyword evidence="3" id="KW-0699">rRNA-binding</keyword>
<dbReference type="InterPro" id="IPR004161">
    <property type="entry name" value="EFTu-like_2"/>
</dbReference>
<dbReference type="GO" id="GO:0005829">
    <property type="term" value="C:cytosol"/>
    <property type="evidence" value="ECO:0007669"/>
    <property type="project" value="TreeGrafter"/>
</dbReference>
<dbReference type="GO" id="GO:0000027">
    <property type="term" value="P:ribosomal large subunit assembly"/>
    <property type="evidence" value="ECO:0007669"/>
    <property type="project" value="UniProtKB-UniRule"/>
</dbReference>
<feature type="domain" description="Tr-type G" evidence="4">
    <location>
        <begin position="1"/>
        <end position="197"/>
    </location>
</feature>
<proteinExistence type="inferred from homology"/>
<organism evidence="5 6">
    <name type="scientific">Candidatus Uhrbacteria bacterium RIFCSPHIGHO2_12_FULL_60_25</name>
    <dbReference type="NCBI Taxonomy" id="1802399"/>
    <lineage>
        <taxon>Bacteria</taxon>
        <taxon>Candidatus Uhriibacteriota</taxon>
    </lineage>
</organism>
<keyword evidence="3" id="KW-0963">Cytoplasm</keyword>
<dbReference type="HAMAP" id="MF_00849">
    <property type="entry name" value="BipA"/>
    <property type="match status" value="1"/>
</dbReference>
<dbReference type="GO" id="GO:1990904">
    <property type="term" value="C:ribonucleoprotein complex"/>
    <property type="evidence" value="ECO:0007669"/>
    <property type="project" value="TreeGrafter"/>
</dbReference>
<comment type="caution">
    <text evidence="5">The sequence shown here is derived from an EMBL/GenBank/DDBJ whole genome shotgun (WGS) entry which is preliminary data.</text>
</comment>
<dbReference type="InterPro" id="IPR006298">
    <property type="entry name" value="BipA"/>
</dbReference>
<keyword evidence="2 3" id="KW-0342">GTP-binding</keyword>
<dbReference type="Pfam" id="PF14492">
    <property type="entry name" value="EFG_III"/>
    <property type="match status" value="1"/>
</dbReference>
<dbReference type="PANTHER" id="PTHR42908:SF8">
    <property type="entry name" value="TR-TYPE G DOMAIN-CONTAINING PROTEIN"/>
    <property type="match status" value="1"/>
</dbReference>
<dbReference type="InterPro" id="IPR027417">
    <property type="entry name" value="P-loop_NTPase"/>
</dbReference>
<dbReference type="Pfam" id="PF00009">
    <property type="entry name" value="GTP_EFTU"/>
    <property type="match status" value="1"/>
</dbReference>
<dbReference type="InterPro" id="IPR048876">
    <property type="entry name" value="BipA_C"/>
</dbReference>
<dbReference type="SUPFAM" id="SSF52540">
    <property type="entry name" value="P-loop containing nucleoside triphosphate hydrolases"/>
    <property type="match status" value="1"/>
</dbReference>
<dbReference type="CDD" id="cd03691">
    <property type="entry name" value="BipA_TypA_II"/>
    <property type="match status" value="1"/>
</dbReference>
<dbReference type="Pfam" id="PF03144">
    <property type="entry name" value="GTP_EFTU_D2"/>
    <property type="match status" value="1"/>
</dbReference>
<dbReference type="NCBIfam" id="TIGR00231">
    <property type="entry name" value="small_GTP"/>
    <property type="match status" value="1"/>
</dbReference>
<keyword evidence="1 3" id="KW-0547">Nucleotide-binding</keyword>
<feature type="binding site" evidence="3">
    <location>
        <begin position="13"/>
        <end position="18"/>
    </location>
    <ligand>
        <name>GTP</name>
        <dbReference type="ChEBI" id="CHEBI:37565"/>
    </ligand>
</feature>
<gene>
    <name evidence="3" type="primary">bipA</name>
    <name evidence="5" type="ORF">A3E39_04410</name>
</gene>
<dbReference type="InterPro" id="IPR047043">
    <property type="entry name" value="BipA_III"/>
</dbReference>
<comment type="subcellular location">
    <subcellularLocation>
        <location evidence="3">Cytoplasm</location>
    </subcellularLocation>
    <text evidence="3">Binds to ribosomes.</text>
</comment>
<comment type="subunit">
    <text evidence="3">Monomer.</text>
</comment>
<keyword evidence="3" id="KW-0820">tRNA-binding</keyword>
<evidence type="ECO:0000256" key="1">
    <source>
        <dbReference type="ARBA" id="ARBA00022741"/>
    </source>
</evidence>
<dbReference type="CDD" id="cd03710">
    <property type="entry name" value="BipA_TypA_C"/>
    <property type="match status" value="1"/>
</dbReference>
<evidence type="ECO:0000313" key="5">
    <source>
        <dbReference type="EMBL" id="OGL78130.1"/>
    </source>
</evidence>
<dbReference type="SUPFAM" id="SSF54980">
    <property type="entry name" value="EF-G C-terminal domain-like"/>
    <property type="match status" value="2"/>
</dbReference>
<dbReference type="CDD" id="cd16263">
    <property type="entry name" value="BipA_III"/>
    <property type="match status" value="1"/>
</dbReference>
<protein>
    <recommendedName>
        <fullName evidence="3">Large ribosomal subunit assembly factor BipA</fullName>
        <ecNumber evidence="3">3.6.5.-</ecNumber>
    </recommendedName>
    <alternativeName>
        <fullName evidence="3">GTP-binding protein BipA</fullName>
    </alternativeName>
</protein>
<dbReference type="SMART" id="SM00838">
    <property type="entry name" value="EFG_C"/>
    <property type="match status" value="1"/>
</dbReference>
<dbReference type="GO" id="GO:0043022">
    <property type="term" value="F:ribosome binding"/>
    <property type="evidence" value="ECO:0007669"/>
    <property type="project" value="UniProtKB-UniRule"/>
</dbReference>
<sequence length="599" mass="65892">MELRNIAIIAHVDHGKTTLVDSLLKQSDSFREKGLQGETIMDTNPLERERGITILAKNAAVMLGAVKINIVDTPGHADFGGEVERIMNLVDGALLLVDAKEGPMPQTRFVLKKALEAGHRIIVVINKIDKPDARPDWVLDQTFDLFVTLGASDRQTDFPVVYASAKQGKAGVTNDLASMKDVRPLFETILKEIPAPTSDANGPLQVSVANVSYDNYKGKTGVGRVVRGTFKPGPVAWINREGKTSTAKVTSVMTFMGMERVDVPEVQAGDIVAFAGIPDVNIGETIADVERPERLPVIKIEEPTVKMTFGINTSPFAGQEGEYTTTRNIKERLEHELQNDVALKVEPGQSSETFVVSGRGELHLSILIERMRREGFELQVSRPQVIFKTVGGQKSEPFEQVEIEVPEAKSGIVIEKLGKRKGELKNLRTENGIAYIEFEIPTRGLIGYRNEFMIDTRGQGIINTLLLGYRPYAGDLTALPHGSLVSFETGESNSYGLQAAQERGELFIGPVVKVYEGMVVGQNAKPEDLVVNVCKEKRLSNMRSKGEGVAEGLTTPRPMGLELALEYIGDDELVEVTPKSIRIRKLFLKDFERKRASQA</sequence>
<dbReference type="Proteomes" id="UP000176603">
    <property type="component" value="Unassembled WGS sequence"/>
</dbReference>
<accession>A0A1F7UIL4</accession>
<dbReference type="InterPro" id="IPR000640">
    <property type="entry name" value="EFG_V-like"/>
</dbReference>
<evidence type="ECO:0000313" key="6">
    <source>
        <dbReference type="Proteomes" id="UP000176603"/>
    </source>
</evidence>